<dbReference type="EC" id="6.3.2.1" evidence="8"/>
<feature type="binding site" evidence="8">
    <location>
        <position position="176"/>
    </location>
    <ligand>
        <name>ATP</name>
        <dbReference type="ChEBI" id="CHEBI:30616"/>
    </ligand>
</feature>
<protein>
    <recommendedName>
        <fullName evidence="8">Pantothenate synthetase</fullName>
        <shortName evidence="8">PS</shortName>
        <ecNumber evidence="8">6.3.2.1</ecNumber>
    </recommendedName>
    <alternativeName>
        <fullName evidence="8">Pantoate--beta-alanine ligase</fullName>
    </alternativeName>
    <alternativeName>
        <fullName evidence="8">Pantoate-activating enzyme</fullName>
    </alternativeName>
</protein>
<dbReference type="HAMAP" id="MF_00158">
    <property type="entry name" value="PanC"/>
    <property type="match status" value="1"/>
</dbReference>
<reference evidence="9 10" key="1">
    <citation type="journal article" date="2020" name="Front. Microbiol.">
        <title>Single-cell genomics of novel Actinobacteria with the Wood-Ljungdahl pathway discovered in a serpentinizing system.</title>
        <authorList>
            <person name="Merino N."/>
            <person name="Kawai M."/>
            <person name="Boyd E.S."/>
            <person name="Colman D.R."/>
            <person name="McGlynn S.E."/>
            <person name="Nealson K.H."/>
            <person name="Kurokawa K."/>
            <person name="Hongoh Y."/>
        </authorList>
    </citation>
    <scope>NUCLEOTIDE SEQUENCE [LARGE SCALE GENOMIC DNA]</scope>
    <source>
        <strain evidence="9 10">S42</strain>
    </source>
</reference>
<comment type="miscellaneous">
    <text evidence="8">The reaction proceeds by a bi uni uni bi ping pong mechanism.</text>
</comment>
<feature type="binding site" evidence="8">
    <location>
        <begin position="184"/>
        <end position="187"/>
    </location>
    <ligand>
        <name>ATP</name>
        <dbReference type="ChEBI" id="CHEBI:30616"/>
    </ligand>
</feature>
<dbReference type="Gene3D" id="3.30.1300.10">
    <property type="entry name" value="Pantoate-beta-alanine ligase, C-terminal domain"/>
    <property type="match status" value="1"/>
</dbReference>
<evidence type="ECO:0000313" key="9">
    <source>
        <dbReference type="EMBL" id="GFP32343.1"/>
    </source>
</evidence>
<comment type="subunit">
    <text evidence="8">Homodimer.</text>
</comment>
<dbReference type="FunFam" id="3.40.50.620:FF:000013">
    <property type="entry name" value="Pantothenate synthetase"/>
    <property type="match status" value="1"/>
</dbReference>
<dbReference type="EMBL" id="BLSA01000061">
    <property type="protein sequence ID" value="GFP32343.1"/>
    <property type="molecule type" value="Genomic_DNA"/>
</dbReference>
<dbReference type="PANTHER" id="PTHR21299">
    <property type="entry name" value="CYTIDYLATE KINASE/PANTOATE-BETA-ALANINE LIGASE"/>
    <property type="match status" value="1"/>
</dbReference>
<feature type="binding site" evidence="8">
    <location>
        <begin position="30"/>
        <end position="37"/>
    </location>
    <ligand>
        <name>ATP</name>
        <dbReference type="ChEBI" id="CHEBI:30616"/>
    </ligand>
</feature>
<evidence type="ECO:0000256" key="2">
    <source>
        <dbReference type="ARBA" id="ARBA00009256"/>
    </source>
</evidence>
<dbReference type="UniPathway" id="UPA00028">
    <property type="reaction ID" value="UER00005"/>
</dbReference>
<evidence type="ECO:0000313" key="10">
    <source>
        <dbReference type="Proteomes" id="UP000568877"/>
    </source>
</evidence>
<comment type="function">
    <text evidence="8">Catalyzes the condensation of pantoate with beta-alanine in an ATP-dependent reaction via a pantoyl-adenylate intermediate.</text>
</comment>
<dbReference type="InterPro" id="IPR003721">
    <property type="entry name" value="Pantoate_ligase"/>
</dbReference>
<dbReference type="InterPro" id="IPR042176">
    <property type="entry name" value="Pantoate_ligase_C"/>
</dbReference>
<dbReference type="FunFam" id="3.30.1300.10:FF:000001">
    <property type="entry name" value="Pantothenate synthetase"/>
    <property type="match status" value="1"/>
</dbReference>
<dbReference type="PANTHER" id="PTHR21299:SF1">
    <property type="entry name" value="PANTOATE--BETA-ALANINE LIGASE"/>
    <property type="match status" value="1"/>
</dbReference>
<proteinExistence type="inferred from homology"/>
<feature type="binding site" evidence="8">
    <location>
        <position position="153"/>
    </location>
    <ligand>
        <name>(R)-pantoate</name>
        <dbReference type="ChEBI" id="CHEBI:15980"/>
    </ligand>
</feature>
<evidence type="ECO:0000256" key="6">
    <source>
        <dbReference type="ARBA" id="ARBA00022840"/>
    </source>
</evidence>
<evidence type="ECO:0000256" key="1">
    <source>
        <dbReference type="ARBA" id="ARBA00004990"/>
    </source>
</evidence>
<comment type="subcellular location">
    <subcellularLocation>
        <location evidence="8">Cytoplasm</location>
    </subcellularLocation>
</comment>
<comment type="caution">
    <text evidence="9">The sequence shown here is derived from an EMBL/GenBank/DDBJ whole genome shotgun (WGS) entry which is preliminary data.</text>
</comment>
<dbReference type="Gene3D" id="3.40.50.620">
    <property type="entry name" value="HUPs"/>
    <property type="match status" value="1"/>
</dbReference>
<gene>
    <name evidence="8" type="primary">panC</name>
    <name evidence="9" type="ORF">HKBW3S42_00649</name>
</gene>
<dbReference type="SUPFAM" id="SSF52374">
    <property type="entry name" value="Nucleotidylyl transferase"/>
    <property type="match status" value="1"/>
</dbReference>
<dbReference type="Proteomes" id="UP000568877">
    <property type="component" value="Unassembled WGS sequence"/>
</dbReference>
<dbReference type="Pfam" id="PF02569">
    <property type="entry name" value="Pantoate_ligase"/>
    <property type="match status" value="1"/>
</dbReference>
<dbReference type="GO" id="GO:0005524">
    <property type="term" value="F:ATP binding"/>
    <property type="evidence" value="ECO:0007669"/>
    <property type="project" value="UniProtKB-KW"/>
</dbReference>
<dbReference type="GO" id="GO:0004592">
    <property type="term" value="F:pantoate-beta-alanine ligase activity"/>
    <property type="evidence" value="ECO:0007669"/>
    <property type="project" value="UniProtKB-UniRule"/>
</dbReference>
<dbReference type="NCBIfam" id="TIGR00018">
    <property type="entry name" value="panC"/>
    <property type="match status" value="1"/>
</dbReference>
<keyword evidence="4 8" id="KW-0566">Pantothenate biosynthesis</keyword>
<dbReference type="GO" id="GO:0015940">
    <property type="term" value="P:pantothenate biosynthetic process"/>
    <property type="evidence" value="ECO:0007669"/>
    <property type="project" value="UniProtKB-UniRule"/>
</dbReference>
<dbReference type="AlphaFoldDB" id="A0A6V8PJ70"/>
<feature type="binding site" evidence="8">
    <location>
        <position position="61"/>
    </location>
    <ligand>
        <name>beta-alanine</name>
        <dbReference type="ChEBI" id="CHEBI:57966"/>
    </ligand>
</feature>
<keyword evidence="3 8" id="KW-0436">Ligase</keyword>
<dbReference type="InterPro" id="IPR014729">
    <property type="entry name" value="Rossmann-like_a/b/a_fold"/>
</dbReference>
<evidence type="ECO:0000256" key="3">
    <source>
        <dbReference type="ARBA" id="ARBA00022598"/>
    </source>
</evidence>
<sequence length="281" mass="31873">MKVISTIKELRAELSKERQEGKTIGLIPTMGYFHQGHLELMRRAREECAVVVVSLYVNPTQFAPSEDFESYPRDFERDKRLAENVGVDYLFCPSNAEMYLPNHLTYVEVEKITNKLCGASRPHHFKGVTTVVAKLFNIVKPDKAYVGQKDAQQVVVIRKMVKDLNFDLEIVVVPTAREEDGLAMSSRNTYLSAVEREEALVLSKSLQHAKELIDSGERIAQKIKEEMQKLIKSKPHVNLEYISICDNKTLEELSRIEGETLIALAAKAGKARLIDNIVIRD</sequence>
<feature type="active site" description="Proton donor" evidence="8">
    <location>
        <position position="37"/>
    </location>
</feature>
<keyword evidence="6 8" id="KW-0067">ATP-binding</keyword>
<dbReference type="GO" id="GO:0005829">
    <property type="term" value="C:cytosol"/>
    <property type="evidence" value="ECO:0007669"/>
    <property type="project" value="TreeGrafter"/>
</dbReference>
<evidence type="ECO:0000256" key="8">
    <source>
        <dbReference type="HAMAP-Rule" id="MF_00158"/>
    </source>
</evidence>
<comment type="similarity">
    <text evidence="2 8">Belongs to the pantothenate synthetase family.</text>
</comment>
<comment type="catalytic activity">
    <reaction evidence="7 8">
        <text>(R)-pantoate + beta-alanine + ATP = (R)-pantothenate + AMP + diphosphate + H(+)</text>
        <dbReference type="Rhea" id="RHEA:10912"/>
        <dbReference type="ChEBI" id="CHEBI:15378"/>
        <dbReference type="ChEBI" id="CHEBI:15980"/>
        <dbReference type="ChEBI" id="CHEBI:29032"/>
        <dbReference type="ChEBI" id="CHEBI:30616"/>
        <dbReference type="ChEBI" id="CHEBI:33019"/>
        <dbReference type="ChEBI" id="CHEBI:57966"/>
        <dbReference type="ChEBI" id="CHEBI:456215"/>
        <dbReference type="EC" id="6.3.2.1"/>
    </reaction>
</comment>
<dbReference type="CDD" id="cd00560">
    <property type="entry name" value="PanC"/>
    <property type="match status" value="1"/>
</dbReference>
<evidence type="ECO:0000256" key="5">
    <source>
        <dbReference type="ARBA" id="ARBA00022741"/>
    </source>
</evidence>
<accession>A0A6V8PJ70</accession>
<keyword evidence="8" id="KW-0963">Cytoplasm</keyword>
<evidence type="ECO:0000256" key="4">
    <source>
        <dbReference type="ARBA" id="ARBA00022655"/>
    </source>
</evidence>
<name>A0A6V8PJ70_9ACTN</name>
<organism evidence="9 10">
    <name type="scientific">Candidatus Hakubella thermalkaliphila</name>
    <dbReference type="NCBI Taxonomy" id="2754717"/>
    <lineage>
        <taxon>Bacteria</taxon>
        <taxon>Bacillati</taxon>
        <taxon>Actinomycetota</taxon>
        <taxon>Actinomycetota incertae sedis</taxon>
        <taxon>Candidatus Hakubellales</taxon>
        <taxon>Candidatus Hakubellaceae</taxon>
        <taxon>Candidatus Hakubella</taxon>
    </lineage>
</organism>
<comment type="pathway">
    <text evidence="1 8">Cofactor biosynthesis; (R)-pantothenate biosynthesis; (R)-pantothenate from (R)-pantoate and beta-alanine: step 1/1.</text>
</comment>
<evidence type="ECO:0000256" key="7">
    <source>
        <dbReference type="ARBA" id="ARBA00048258"/>
    </source>
</evidence>
<feature type="binding site" evidence="8">
    <location>
        <position position="61"/>
    </location>
    <ligand>
        <name>(R)-pantoate</name>
        <dbReference type="ChEBI" id="CHEBI:15980"/>
    </ligand>
</feature>
<feature type="binding site" evidence="8">
    <location>
        <begin position="147"/>
        <end position="150"/>
    </location>
    <ligand>
        <name>ATP</name>
        <dbReference type="ChEBI" id="CHEBI:30616"/>
    </ligand>
</feature>
<keyword evidence="5 8" id="KW-0547">Nucleotide-binding</keyword>